<comment type="caution">
    <text evidence="1">The sequence shown here is derived from an EMBL/GenBank/DDBJ whole genome shotgun (WGS) entry which is preliminary data.</text>
</comment>
<dbReference type="AlphaFoldDB" id="A0A9P7BJY1"/>
<keyword evidence="2" id="KW-1185">Reference proteome</keyword>
<evidence type="ECO:0000313" key="1">
    <source>
        <dbReference type="EMBL" id="KAG1284423.1"/>
    </source>
</evidence>
<name>A0A9P7BJY1_RHIOR</name>
<reference evidence="1" key="1">
    <citation type="journal article" date="2020" name="Microb. Genom.">
        <title>Genetic diversity of clinical and environmental Mucorales isolates obtained from an investigation of mucormycosis cases among solid organ transplant recipients.</title>
        <authorList>
            <person name="Nguyen M.H."/>
            <person name="Kaul D."/>
            <person name="Muto C."/>
            <person name="Cheng S.J."/>
            <person name="Richter R.A."/>
            <person name="Bruno V.M."/>
            <person name="Liu G."/>
            <person name="Beyhan S."/>
            <person name="Sundermann A.J."/>
            <person name="Mounaud S."/>
            <person name="Pasculle A.W."/>
            <person name="Nierman W.C."/>
            <person name="Driscoll E."/>
            <person name="Cumbie R."/>
            <person name="Clancy C.J."/>
            <person name="Dupont C.L."/>
        </authorList>
    </citation>
    <scope>NUCLEOTIDE SEQUENCE</scope>
    <source>
        <strain evidence="1">GL11</strain>
    </source>
</reference>
<dbReference type="EMBL" id="JAANQT010007912">
    <property type="protein sequence ID" value="KAG1284423.1"/>
    <property type="molecule type" value="Genomic_DNA"/>
</dbReference>
<protein>
    <submittedName>
        <fullName evidence="1">Uncharacterized protein</fullName>
    </submittedName>
</protein>
<sequence length="141" mass="15568">MYTSRARARLYRELGQQRFQLCRLPGQLAGAGCGEFRFAAKAPQHTDTAQAVVTRAFDIHAAVADHPALCGLHLQPAQRLADQLRLVAARAVQGRTDDLLEQPAERQVGKDAARMRFVLGGDHRQAVATTMQRAQGVFHLR</sequence>
<accession>A0A9P7BJY1</accession>
<dbReference type="Proteomes" id="UP000716291">
    <property type="component" value="Unassembled WGS sequence"/>
</dbReference>
<evidence type="ECO:0000313" key="2">
    <source>
        <dbReference type="Proteomes" id="UP000716291"/>
    </source>
</evidence>
<organism evidence="1 2">
    <name type="scientific">Rhizopus oryzae</name>
    <name type="common">Mucormycosis agent</name>
    <name type="synonym">Rhizopus arrhizus var. delemar</name>
    <dbReference type="NCBI Taxonomy" id="64495"/>
    <lineage>
        <taxon>Eukaryota</taxon>
        <taxon>Fungi</taxon>
        <taxon>Fungi incertae sedis</taxon>
        <taxon>Mucoromycota</taxon>
        <taxon>Mucoromycotina</taxon>
        <taxon>Mucoromycetes</taxon>
        <taxon>Mucorales</taxon>
        <taxon>Mucorineae</taxon>
        <taxon>Rhizopodaceae</taxon>
        <taxon>Rhizopus</taxon>
    </lineage>
</organism>
<proteinExistence type="predicted"/>
<gene>
    <name evidence="1" type="ORF">G6F64_014298</name>
</gene>